<organism evidence="1 2">
    <name type="scientific">Jiangella alba</name>
    <dbReference type="NCBI Taxonomy" id="561176"/>
    <lineage>
        <taxon>Bacteria</taxon>
        <taxon>Bacillati</taxon>
        <taxon>Actinomycetota</taxon>
        <taxon>Actinomycetes</taxon>
        <taxon>Jiangellales</taxon>
        <taxon>Jiangellaceae</taxon>
        <taxon>Jiangella</taxon>
    </lineage>
</organism>
<keyword evidence="2" id="KW-1185">Reference proteome</keyword>
<evidence type="ECO:0000313" key="2">
    <source>
        <dbReference type="Proteomes" id="UP000181980"/>
    </source>
</evidence>
<dbReference type="Proteomes" id="UP000181980">
    <property type="component" value="Unassembled WGS sequence"/>
</dbReference>
<reference evidence="2" key="1">
    <citation type="submission" date="2016-10" db="EMBL/GenBank/DDBJ databases">
        <authorList>
            <person name="Varghese N."/>
            <person name="Submissions S."/>
        </authorList>
    </citation>
    <scope>NUCLEOTIDE SEQUENCE [LARGE SCALE GENOMIC DNA]</scope>
    <source>
        <strain evidence="2">DSM 45237</strain>
    </source>
</reference>
<dbReference type="RefSeq" id="WP_141711848.1">
    <property type="nucleotide sequence ID" value="NZ_FNUC01000003.1"/>
</dbReference>
<evidence type="ECO:0008006" key="3">
    <source>
        <dbReference type="Google" id="ProtNLM"/>
    </source>
</evidence>
<sequence>MRIGHGEQLFEVRPGEPMGGYADRAQGAGGVLDPLEVHVVTFAAGGRRFALVVADLVCVNADVAGQVRDALRELRIDDCWVAATHTHASPETGCTPGGSPTPPDVGRRLVAAAVSAATAAVVDERDAALTRVRTEVAGLAGRRIAGAAERLDVPVDALVVSTEAGVTGVVTVSPVHPTVLPAGNSDVSADLNGAIRRALEAPGRWAVAATGAAGDISTRHTRRGRSPAELARLASLVAAALPLTPSREPGADTVRLPVSRRVRLEPKTAAEVAAATRATAAGAADARTRQVFEQGRRIAGELADRGEPYDVDVQAVRLGGVTLVAIPGELFLELGEAIRAAAGPRVIVVGYANGYLGYLPSRSTPPTYETLVSPVRPGSGERVADVAVQVARIVAAAEEST</sequence>
<evidence type="ECO:0000313" key="1">
    <source>
        <dbReference type="EMBL" id="SEE43242.1"/>
    </source>
</evidence>
<dbReference type="OrthoDB" id="622550at2"/>
<dbReference type="STRING" id="561176.SAMN04488561_1303"/>
<dbReference type="EMBL" id="FNUC01000003">
    <property type="protein sequence ID" value="SEE43242.1"/>
    <property type="molecule type" value="Genomic_DNA"/>
</dbReference>
<proteinExistence type="predicted"/>
<name>A0A1H5ISR4_9ACTN</name>
<protein>
    <recommendedName>
        <fullName evidence="3">Neutral/alkaline non-lysosomal ceramidase, N-terminal</fullName>
    </recommendedName>
</protein>
<dbReference type="AlphaFoldDB" id="A0A1H5ISR4"/>
<gene>
    <name evidence="1" type="ORF">SAMN04488561_1303</name>
</gene>
<accession>A0A1H5ISR4</accession>